<evidence type="ECO:0000313" key="4">
    <source>
        <dbReference type="Proteomes" id="UP001145087"/>
    </source>
</evidence>
<dbReference type="InterPro" id="IPR015943">
    <property type="entry name" value="WD40/YVTN_repeat-like_dom_sf"/>
</dbReference>
<dbReference type="Gene3D" id="2.40.10.480">
    <property type="match status" value="1"/>
</dbReference>
<comment type="caution">
    <text evidence="3">The sequence shown here is derived from an EMBL/GenBank/DDBJ whole genome shotgun (WGS) entry which is preliminary data.</text>
</comment>
<dbReference type="InterPro" id="IPR011047">
    <property type="entry name" value="Quinoprotein_ADH-like_sf"/>
</dbReference>
<dbReference type="SUPFAM" id="SSF50998">
    <property type="entry name" value="Quinoprotein alcohol dehydrogenase-like"/>
    <property type="match status" value="1"/>
</dbReference>
<feature type="domain" description="Pyrrolo-quinoline quinone repeat" evidence="2">
    <location>
        <begin position="115"/>
        <end position="363"/>
    </location>
</feature>
<dbReference type="Proteomes" id="UP001145087">
    <property type="component" value="Unassembled WGS sequence"/>
</dbReference>
<accession>A0A9X3FGJ1</accession>
<gene>
    <name evidence="3" type="ORF">OU798_18105</name>
</gene>
<dbReference type="AlphaFoldDB" id="A0A9X3FGJ1"/>
<keyword evidence="4" id="KW-1185">Reference proteome</keyword>
<dbReference type="Pfam" id="PF13360">
    <property type="entry name" value="PQQ_2"/>
    <property type="match status" value="1"/>
</dbReference>
<organism evidence="3 4">
    <name type="scientific">Draconibacterium aestuarii</name>
    <dbReference type="NCBI Taxonomy" id="2998507"/>
    <lineage>
        <taxon>Bacteria</taxon>
        <taxon>Pseudomonadati</taxon>
        <taxon>Bacteroidota</taxon>
        <taxon>Bacteroidia</taxon>
        <taxon>Marinilabiliales</taxon>
        <taxon>Prolixibacteraceae</taxon>
        <taxon>Draconibacterium</taxon>
    </lineage>
</organism>
<feature type="signal peptide" evidence="1">
    <location>
        <begin position="1"/>
        <end position="26"/>
    </location>
</feature>
<feature type="chain" id="PRO_5040932110" evidence="1">
    <location>
        <begin position="27"/>
        <end position="441"/>
    </location>
</feature>
<proteinExistence type="predicted"/>
<evidence type="ECO:0000256" key="1">
    <source>
        <dbReference type="SAM" id="SignalP"/>
    </source>
</evidence>
<dbReference type="PANTHER" id="PTHR34512:SF30">
    <property type="entry name" value="OUTER MEMBRANE PROTEIN ASSEMBLY FACTOR BAMB"/>
    <property type="match status" value="1"/>
</dbReference>
<evidence type="ECO:0000259" key="2">
    <source>
        <dbReference type="Pfam" id="PF13360"/>
    </source>
</evidence>
<dbReference type="Gene3D" id="2.130.10.10">
    <property type="entry name" value="YVTN repeat-like/Quinoprotein amine dehydrogenase"/>
    <property type="match status" value="1"/>
</dbReference>
<protein>
    <submittedName>
        <fullName evidence="3">PQQ-binding-like beta-propeller repeat protein</fullName>
    </submittedName>
</protein>
<evidence type="ECO:0000313" key="3">
    <source>
        <dbReference type="EMBL" id="MCY1722273.1"/>
    </source>
</evidence>
<dbReference type="InterPro" id="IPR002372">
    <property type="entry name" value="PQQ_rpt_dom"/>
</dbReference>
<dbReference type="RefSeq" id="WP_343334598.1">
    <property type="nucleotide sequence ID" value="NZ_JAPOHD010000031.1"/>
</dbReference>
<name>A0A9X3FGJ1_9BACT</name>
<keyword evidence="1" id="KW-0732">Signal</keyword>
<reference evidence="3" key="1">
    <citation type="submission" date="2022-11" db="EMBL/GenBank/DDBJ databases">
        <title>Marilongibacter aestuarii gen. nov., sp. nov., isolated from tidal flat sediment.</title>
        <authorList>
            <person name="Jiayan W."/>
        </authorList>
    </citation>
    <scope>NUCLEOTIDE SEQUENCE</scope>
    <source>
        <strain evidence="3">Z1-6</strain>
    </source>
</reference>
<dbReference type="EMBL" id="JAPOHD010000031">
    <property type="protein sequence ID" value="MCY1722273.1"/>
    <property type="molecule type" value="Genomic_DNA"/>
</dbReference>
<dbReference type="PANTHER" id="PTHR34512">
    <property type="entry name" value="CELL SURFACE PROTEIN"/>
    <property type="match status" value="1"/>
</dbReference>
<sequence>MKTRLTITILLTFLFITSVFSQTNNADNWAQWRGPLGTGAAIKGNPPVEFSETKNLKWKTEIPGKGHATPIVWEDKIIVQTAVPTDTKVEMEEKEESEGQRRMSGTKTDLVHEFKVILVNRENGKIEWETTVARELPQESTHNLGSWASNSPCTDGEYIYAYFGTRGLFCLDFEGNIIWERDFGQLEKHMSFGEGASPYLYRDRIFVQWDHEGESFLYAIDKKTGEDVWKLERDERTTWASPLVVETNGKIQVITSATTNIRSNDYENGELLWTSTGMTRNVIPNPVYADGVLFVMSGFRGTALQAIDLTTAKGDITETKSILWKHEGETPYTPNPVLMNGKLYFLRVNNGYISCLNAKDGTINYYKQKLEGISSIFSSPTGVADRIYIAAKDICLVIKAGNDFEVLSSNTLDDDFHASPVVVGNQLILRGFKSLYCFEEE</sequence>